<comment type="subcellular location">
    <subcellularLocation>
        <location evidence="1">Cell membrane</location>
        <topology evidence="1">Peripheral membrane protein</topology>
    </subcellularLocation>
</comment>
<dbReference type="InterPro" id="IPR003593">
    <property type="entry name" value="AAA+_ATPase"/>
</dbReference>
<dbReference type="SMART" id="SM00382">
    <property type="entry name" value="AAA"/>
    <property type="match status" value="2"/>
</dbReference>
<dbReference type="AlphaFoldDB" id="A0A1X7BLS4"/>
<evidence type="ECO:0000256" key="1">
    <source>
        <dbReference type="ARBA" id="ARBA00004202"/>
    </source>
</evidence>
<keyword evidence="11" id="KW-0378">Hydrolase</keyword>
<dbReference type="GO" id="GO:0005886">
    <property type="term" value="C:plasma membrane"/>
    <property type="evidence" value="ECO:0007669"/>
    <property type="project" value="UniProtKB-SubCell"/>
</dbReference>
<dbReference type="RefSeq" id="WP_085798783.1">
    <property type="nucleotide sequence ID" value="NZ_FWXB01000001.1"/>
</dbReference>
<proteinExistence type="predicted"/>
<keyword evidence="5" id="KW-0677">Repeat</keyword>
<dbReference type="GO" id="GO:0016887">
    <property type="term" value="F:ATP hydrolysis activity"/>
    <property type="evidence" value="ECO:0007669"/>
    <property type="project" value="InterPro"/>
</dbReference>
<dbReference type="CDD" id="cd03215">
    <property type="entry name" value="ABC_Carb_Monos_II"/>
    <property type="match status" value="1"/>
</dbReference>
<keyword evidence="3" id="KW-1003">Cell membrane</keyword>
<evidence type="ECO:0000256" key="5">
    <source>
        <dbReference type="ARBA" id="ARBA00022737"/>
    </source>
</evidence>
<dbReference type="OrthoDB" id="9805029at2"/>
<keyword evidence="6" id="KW-0547">Nucleotide-binding</keyword>
<dbReference type="InterPro" id="IPR027417">
    <property type="entry name" value="P-loop_NTPase"/>
</dbReference>
<sequence>MTATEKTGGGASASYALELKGVNKSFGLIRANRNINLAVRPGTIHGIIGENGAGKSTLMNIVYGMHTRDDGEILIDGERVDMRSSADAISHGVGMVHQHFMLVPTFTVLENVMLGTEGGALLREGREAARARIVELSERYNLAISPDALVSDLNVGQRQRVEIIKALKGGAKILILDEPTGVLTPQEAEQLFEVLKVLRDRGVAVLLITHKLAEIMEITDAVDIMRQGEIVGHRKTAQTSPAELAELMVGREVLLEVERTEVSPPGDVRFSASHLGYTSSQGVVELDDISFEVRSGEILGVAGVSGNGQTQLMEVLAGMRHLTAGAINILGTEVTPASETNPRIIRDVGVRHIPEDRHTHGLILHFEARENMILGLQDSDLTGTGLLMDQDAIEANCRAKMKDYDVRPSEPRHFAKNFSGGNQQKIVIAREFSAHPVVLLVGQPTRGVDVGAIEFIHKQLLALRDAGCAILLVSVELDEIMSLSDRIMVLCGGKNVGIVSRDEADRQTLGLMMAGQKRTGEAA</sequence>
<dbReference type="InterPro" id="IPR017871">
    <property type="entry name" value="ABC_transporter-like_CS"/>
</dbReference>
<evidence type="ECO:0000256" key="2">
    <source>
        <dbReference type="ARBA" id="ARBA00022448"/>
    </source>
</evidence>
<dbReference type="PROSITE" id="PS50893">
    <property type="entry name" value="ABC_TRANSPORTER_2"/>
    <property type="match status" value="2"/>
</dbReference>
<protein>
    <submittedName>
        <fullName evidence="11">Ribose import ATP-binding protein RbsA</fullName>
        <ecNumber evidence="11">3.6.3.17</ecNumber>
    </submittedName>
</protein>
<dbReference type="InterPro" id="IPR003439">
    <property type="entry name" value="ABC_transporter-like_ATP-bd"/>
</dbReference>
<gene>
    <name evidence="11" type="primary">rbsA</name>
    <name evidence="11" type="ORF">ROA7745_00382</name>
</gene>
<dbReference type="Proteomes" id="UP000193224">
    <property type="component" value="Unassembled WGS sequence"/>
</dbReference>
<dbReference type="FunFam" id="3.40.50.300:FF:000127">
    <property type="entry name" value="Ribose import ATP-binding protein RbsA"/>
    <property type="match status" value="1"/>
</dbReference>
<evidence type="ECO:0000256" key="7">
    <source>
        <dbReference type="ARBA" id="ARBA00022840"/>
    </source>
</evidence>
<evidence type="ECO:0000256" key="9">
    <source>
        <dbReference type="ARBA" id="ARBA00023136"/>
    </source>
</evidence>
<keyword evidence="12" id="KW-1185">Reference proteome</keyword>
<evidence type="ECO:0000313" key="12">
    <source>
        <dbReference type="Proteomes" id="UP000193224"/>
    </source>
</evidence>
<evidence type="ECO:0000256" key="6">
    <source>
        <dbReference type="ARBA" id="ARBA00022741"/>
    </source>
</evidence>
<keyword evidence="7 11" id="KW-0067">ATP-binding</keyword>
<keyword evidence="8" id="KW-1278">Translocase</keyword>
<reference evidence="11 12" key="1">
    <citation type="submission" date="2017-03" db="EMBL/GenBank/DDBJ databases">
        <authorList>
            <person name="Afonso C.L."/>
            <person name="Miller P.J."/>
            <person name="Scott M.A."/>
            <person name="Spackman E."/>
            <person name="Goraichik I."/>
            <person name="Dimitrov K.M."/>
            <person name="Suarez D.L."/>
            <person name="Swayne D.E."/>
        </authorList>
    </citation>
    <scope>NUCLEOTIDE SEQUENCE [LARGE SCALE GENOMIC DNA]</scope>
    <source>
        <strain evidence="11 12">CECT 7745</strain>
    </source>
</reference>
<dbReference type="EMBL" id="FWXB01000001">
    <property type="protein sequence ID" value="SMC10575.1"/>
    <property type="molecule type" value="Genomic_DNA"/>
</dbReference>
<evidence type="ECO:0000259" key="10">
    <source>
        <dbReference type="PROSITE" id="PS50893"/>
    </source>
</evidence>
<evidence type="ECO:0000256" key="3">
    <source>
        <dbReference type="ARBA" id="ARBA00022475"/>
    </source>
</evidence>
<evidence type="ECO:0000256" key="4">
    <source>
        <dbReference type="ARBA" id="ARBA00022597"/>
    </source>
</evidence>
<keyword evidence="2" id="KW-0813">Transport</keyword>
<dbReference type="Gene3D" id="3.40.50.300">
    <property type="entry name" value="P-loop containing nucleotide triphosphate hydrolases"/>
    <property type="match status" value="2"/>
</dbReference>
<dbReference type="PROSITE" id="PS00211">
    <property type="entry name" value="ABC_TRANSPORTER_1"/>
    <property type="match status" value="1"/>
</dbReference>
<dbReference type="CDD" id="cd03216">
    <property type="entry name" value="ABC_Carb_Monos_I"/>
    <property type="match status" value="1"/>
</dbReference>
<organism evidence="11 12">
    <name type="scientific">Roseovarius aestuarii</name>
    <dbReference type="NCBI Taxonomy" id="475083"/>
    <lineage>
        <taxon>Bacteria</taxon>
        <taxon>Pseudomonadati</taxon>
        <taxon>Pseudomonadota</taxon>
        <taxon>Alphaproteobacteria</taxon>
        <taxon>Rhodobacterales</taxon>
        <taxon>Roseobacteraceae</taxon>
        <taxon>Roseovarius</taxon>
    </lineage>
</organism>
<dbReference type="InterPro" id="IPR050107">
    <property type="entry name" value="ABC_carbohydrate_import_ATPase"/>
</dbReference>
<keyword evidence="9" id="KW-0472">Membrane</keyword>
<dbReference type="PANTHER" id="PTHR43790:SF4">
    <property type="entry name" value="GUANOSINE IMPORT ATP-BINDING PROTEIN NUPO"/>
    <property type="match status" value="1"/>
</dbReference>
<dbReference type="Pfam" id="PF00005">
    <property type="entry name" value="ABC_tran"/>
    <property type="match status" value="2"/>
</dbReference>
<dbReference type="PANTHER" id="PTHR43790">
    <property type="entry name" value="CARBOHYDRATE TRANSPORT ATP-BINDING PROTEIN MG119-RELATED"/>
    <property type="match status" value="1"/>
</dbReference>
<accession>A0A1X7BLS4</accession>
<keyword evidence="4" id="KW-0762">Sugar transport</keyword>
<dbReference type="GO" id="GO:0005524">
    <property type="term" value="F:ATP binding"/>
    <property type="evidence" value="ECO:0007669"/>
    <property type="project" value="UniProtKB-KW"/>
</dbReference>
<name>A0A1X7BLS4_9RHOB</name>
<dbReference type="SUPFAM" id="SSF52540">
    <property type="entry name" value="P-loop containing nucleoside triphosphate hydrolases"/>
    <property type="match status" value="2"/>
</dbReference>
<feature type="domain" description="ABC transporter" evidence="10">
    <location>
        <begin position="270"/>
        <end position="517"/>
    </location>
</feature>
<dbReference type="EC" id="3.6.3.17" evidence="11"/>
<evidence type="ECO:0000313" key="11">
    <source>
        <dbReference type="EMBL" id="SMC10575.1"/>
    </source>
</evidence>
<feature type="domain" description="ABC transporter" evidence="10">
    <location>
        <begin position="17"/>
        <end position="252"/>
    </location>
</feature>
<evidence type="ECO:0000256" key="8">
    <source>
        <dbReference type="ARBA" id="ARBA00022967"/>
    </source>
</evidence>